<dbReference type="PANTHER" id="PTHR40661">
    <property type="match status" value="1"/>
</dbReference>
<dbReference type="RefSeq" id="WP_039650076.1">
    <property type="nucleotide sequence ID" value="NZ_CP007770.1"/>
</dbReference>
<evidence type="ECO:0000256" key="3">
    <source>
        <dbReference type="ARBA" id="ARBA00023163"/>
    </source>
</evidence>
<dbReference type="Gene3D" id="1.10.260.40">
    <property type="entry name" value="lambda repressor-like DNA-binding domains"/>
    <property type="match status" value="2"/>
</dbReference>
<dbReference type="STRING" id="1031564.CINS_0817"/>
<keyword evidence="2" id="KW-0238">DNA-binding</keyword>
<evidence type="ECO:0000256" key="1">
    <source>
        <dbReference type="ARBA" id="ARBA00023015"/>
    </source>
</evidence>
<dbReference type="GO" id="GO:0045892">
    <property type="term" value="P:negative regulation of DNA-templated transcription"/>
    <property type="evidence" value="ECO:0007669"/>
    <property type="project" value="InterPro"/>
</dbReference>
<name>A0A0A8H165_9BACT</name>
<dbReference type="InterPro" id="IPR015927">
    <property type="entry name" value="Peptidase_S24_S26A/B/C"/>
</dbReference>
<dbReference type="EMBL" id="CP007770">
    <property type="protein sequence ID" value="AJC87781.1"/>
    <property type="molecule type" value="Genomic_DNA"/>
</dbReference>
<gene>
    <name evidence="6" type="ORF">CINS_0817</name>
</gene>
<dbReference type="KEGG" id="cis:CINS_0817"/>
<dbReference type="CDD" id="cd06529">
    <property type="entry name" value="S24_LexA-like"/>
    <property type="match status" value="1"/>
</dbReference>
<accession>A0A0A8H165</accession>
<dbReference type="Pfam" id="PF00717">
    <property type="entry name" value="Peptidase_S24"/>
    <property type="match status" value="1"/>
</dbReference>
<evidence type="ECO:0000259" key="4">
    <source>
        <dbReference type="Pfam" id="PF00717"/>
    </source>
</evidence>
<dbReference type="GO" id="GO:0003677">
    <property type="term" value="F:DNA binding"/>
    <property type="evidence" value="ECO:0007669"/>
    <property type="project" value="UniProtKB-KW"/>
</dbReference>
<dbReference type="InterPro" id="IPR010982">
    <property type="entry name" value="Lambda_DNA-bd_dom_sf"/>
</dbReference>
<keyword evidence="3" id="KW-0804">Transcription</keyword>
<dbReference type="InterPro" id="IPR036286">
    <property type="entry name" value="LexA/Signal_pep-like_sf"/>
</dbReference>
<sequence>MDYEEVIRILKKIANADTIKDLSEILNVNYTTFNTWAVRGEIPLKRIKEFSEKLGVNIDTIINWDINSKENENIILQGKNNSVNFPTNNTHIMEVKEILKKWMLEQNLKTYKELANYLGVAANTIDIWKQRGYIPEKNILKYTQMNINNTSNIENIIKIRYFPNVYASAGFGNDNSDENFQTIYLDKNFLVEILGIPYKTQYDMIKIFGDSMEPFIQNGSFVIVDTNKNSLDKIKNADVAIFRYDGELFCKRIRKNVLDDEIIISSDNIGFEDKKIKKSALKDYVFLGVVICSCNTKTFLNQIERV</sequence>
<dbReference type="Proteomes" id="UP000031163">
    <property type="component" value="Chromosome"/>
</dbReference>
<reference evidence="6 7" key="1">
    <citation type="journal article" date="2014" name="Genome Biol. Evol.">
        <title>Comparative Genomics of the Campylobacter lari Group.</title>
        <authorList>
            <person name="Miller W.G."/>
            <person name="Yee E."/>
            <person name="Chapman M.H."/>
            <person name="Smith T.P."/>
            <person name="Bono J.L."/>
            <person name="Huynh S."/>
            <person name="Parker C.T."/>
            <person name="Vandamme P."/>
            <person name="Luong K."/>
            <person name="Korlach J."/>
        </authorList>
    </citation>
    <scope>NUCLEOTIDE SEQUENCE [LARGE SCALE GENOMIC DNA]</scope>
    <source>
        <strain evidence="6 7">NCTC 12927</strain>
    </source>
</reference>
<dbReference type="InterPro" id="IPR039418">
    <property type="entry name" value="LexA-like"/>
</dbReference>
<dbReference type="GeneID" id="74431613"/>
<dbReference type="AlphaFoldDB" id="A0A0A8H165"/>
<evidence type="ECO:0000313" key="7">
    <source>
        <dbReference type="Proteomes" id="UP000031163"/>
    </source>
</evidence>
<keyword evidence="1" id="KW-0805">Transcription regulation</keyword>
<dbReference type="HOGENOM" id="CLU_066192_1_2_7"/>
<organism evidence="6 7">
    <name type="scientific">Campylobacter insulaenigrae NCTC 12927</name>
    <dbReference type="NCBI Taxonomy" id="1031564"/>
    <lineage>
        <taxon>Bacteria</taxon>
        <taxon>Pseudomonadati</taxon>
        <taxon>Campylobacterota</taxon>
        <taxon>Epsilonproteobacteria</taxon>
        <taxon>Campylobacterales</taxon>
        <taxon>Campylobacteraceae</taxon>
        <taxon>Campylobacter</taxon>
    </lineage>
</organism>
<proteinExistence type="predicted"/>
<evidence type="ECO:0000256" key="2">
    <source>
        <dbReference type="ARBA" id="ARBA00023125"/>
    </source>
</evidence>
<dbReference type="Gene3D" id="2.10.109.10">
    <property type="entry name" value="Umud Fragment, subunit A"/>
    <property type="match status" value="1"/>
</dbReference>
<dbReference type="Pfam" id="PF07022">
    <property type="entry name" value="Phage_CI_repr"/>
    <property type="match status" value="2"/>
</dbReference>
<feature type="domain" description="Bacteriophage CI repressor N-terminal" evidence="5">
    <location>
        <begin position="6"/>
        <end position="61"/>
    </location>
</feature>
<dbReference type="SUPFAM" id="SSF51306">
    <property type="entry name" value="LexA/Signal peptidase"/>
    <property type="match status" value="1"/>
</dbReference>
<feature type="domain" description="Bacteriophage CI repressor N-terminal" evidence="5">
    <location>
        <begin position="98"/>
        <end position="140"/>
    </location>
</feature>
<evidence type="ECO:0000259" key="5">
    <source>
        <dbReference type="Pfam" id="PF07022"/>
    </source>
</evidence>
<protein>
    <submittedName>
        <fullName evidence="6">Peptidase S24 LexA-like protein</fullName>
    </submittedName>
</protein>
<dbReference type="PANTHER" id="PTHR40661:SF1">
    <property type="entry name" value="HTH CRO_C1-TYPE DOMAIN-CONTAINING PROTEIN"/>
    <property type="match status" value="1"/>
</dbReference>
<dbReference type="InterPro" id="IPR010744">
    <property type="entry name" value="Phage_CI_N"/>
</dbReference>
<evidence type="ECO:0000313" key="6">
    <source>
        <dbReference type="EMBL" id="AJC87781.1"/>
    </source>
</evidence>
<feature type="domain" description="Peptidase S24/S26A/S26B/S26C" evidence="4">
    <location>
        <begin position="167"/>
        <end position="290"/>
    </location>
</feature>